<feature type="transmembrane region" description="Helical" evidence="5">
    <location>
        <begin position="247"/>
        <end position="267"/>
    </location>
</feature>
<feature type="transmembrane region" description="Helical" evidence="5">
    <location>
        <begin position="385"/>
        <end position="406"/>
    </location>
</feature>
<dbReference type="RefSeq" id="WP_095142867.1">
    <property type="nucleotide sequence ID" value="NZ_JACOOS010000002.1"/>
</dbReference>
<dbReference type="InterPro" id="IPR051533">
    <property type="entry name" value="WaaL-like"/>
</dbReference>
<keyword evidence="3 5" id="KW-1133">Transmembrane helix</keyword>
<evidence type="ECO:0000256" key="5">
    <source>
        <dbReference type="SAM" id="Phobius"/>
    </source>
</evidence>
<feature type="transmembrane region" description="Helical" evidence="5">
    <location>
        <begin position="12"/>
        <end position="33"/>
    </location>
</feature>
<evidence type="ECO:0000256" key="1">
    <source>
        <dbReference type="ARBA" id="ARBA00004141"/>
    </source>
</evidence>
<dbReference type="PANTHER" id="PTHR37422:SF13">
    <property type="entry name" value="LIPOPOLYSACCHARIDE BIOSYNTHESIS PROTEIN PA4999-RELATED"/>
    <property type="match status" value="1"/>
</dbReference>
<keyword evidence="2 5" id="KW-0812">Transmembrane</keyword>
<feature type="transmembrane region" description="Helical" evidence="5">
    <location>
        <begin position="201"/>
        <end position="218"/>
    </location>
</feature>
<dbReference type="PANTHER" id="PTHR37422">
    <property type="entry name" value="TEICHURONIC ACID BIOSYNTHESIS PROTEIN TUAE"/>
    <property type="match status" value="1"/>
</dbReference>
<feature type="transmembrane region" description="Helical" evidence="5">
    <location>
        <begin position="39"/>
        <end position="57"/>
    </location>
</feature>
<organism evidence="7 8">
    <name type="scientific">Anaerostipes hominis</name>
    <name type="common">ex Liu et al. 2021</name>
    <dbReference type="NCBI Taxonomy" id="2763018"/>
    <lineage>
        <taxon>Bacteria</taxon>
        <taxon>Bacillati</taxon>
        <taxon>Bacillota</taxon>
        <taxon>Clostridia</taxon>
        <taxon>Lachnospirales</taxon>
        <taxon>Lachnospiraceae</taxon>
        <taxon>Anaerostipes</taxon>
    </lineage>
</organism>
<evidence type="ECO:0000256" key="3">
    <source>
        <dbReference type="ARBA" id="ARBA00022989"/>
    </source>
</evidence>
<proteinExistence type="predicted"/>
<evidence type="ECO:0000313" key="8">
    <source>
        <dbReference type="Proteomes" id="UP000635828"/>
    </source>
</evidence>
<evidence type="ECO:0000313" key="7">
    <source>
        <dbReference type="EMBL" id="MBC5676466.1"/>
    </source>
</evidence>
<evidence type="ECO:0000259" key="6">
    <source>
        <dbReference type="Pfam" id="PF04932"/>
    </source>
</evidence>
<evidence type="ECO:0000256" key="4">
    <source>
        <dbReference type="ARBA" id="ARBA00023136"/>
    </source>
</evidence>
<dbReference type="EMBL" id="JACOOS010000002">
    <property type="protein sequence ID" value="MBC5676466.1"/>
    <property type="molecule type" value="Genomic_DNA"/>
</dbReference>
<sequence length="435" mass="50793">MKKVNSHITKWIIGIIICIYFLQTTVFARMLEWNLRLEMLFYITFLLWIPFLWNLLYTTKGEVKYILKNNWMIILYFTVRCGSLFFGDFSVDQNALETIYYEIFGLIIIGYYSLKYIDNLNSVFKVYIFLNLIINILNIFIFYAVPKGVFAPEGGVVLWLTKYSSYASFPYASLYTNSNGAGILTGMAVVLAAAVFKKRKIFFWLYCTFSIYFMYLVHARSAQVALMVCGIGYVLMQLSKKKYIIKIFVTLVFVACVCMTAGLYGVVYKNSTDISKVEVMNPIEQELNQRSTGRYLIWKYDINTNKLTDFWGSGSVINSQNKRKDIFMKIYKDPVRAEQQRRQMMAFDFHNGYLGTISVCGVFAFILFLLILIKKVIQMDHEKTDYWLICACFMFVVNLFECQFLIETYVYSIILMLVLNQQKNNYNIGNQVSDI</sequence>
<keyword evidence="4 5" id="KW-0472">Membrane</keyword>
<feature type="transmembrane region" description="Helical" evidence="5">
    <location>
        <begin position="69"/>
        <end position="86"/>
    </location>
</feature>
<dbReference type="Pfam" id="PF04932">
    <property type="entry name" value="Wzy_C"/>
    <property type="match status" value="1"/>
</dbReference>
<protein>
    <submittedName>
        <fullName evidence="7">O-antigen ligase family protein</fullName>
    </submittedName>
</protein>
<dbReference type="GO" id="GO:0016874">
    <property type="term" value="F:ligase activity"/>
    <property type="evidence" value="ECO:0007669"/>
    <property type="project" value="UniProtKB-KW"/>
</dbReference>
<comment type="caution">
    <text evidence="7">The sequence shown here is derived from an EMBL/GenBank/DDBJ whole genome shotgun (WGS) entry which is preliminary data.</text>
</comment>
<feature type="domain" description="O-antigen ligase-related" evidence="6">
    <location>
        <begin position="208"/>
        <end position="369"/>
    </location>
</feature>
<name>A0ABR7FMN8_9FIRM</name>
<reference evidence="7 8" key="1">
    <citation type="submission" date="2020-08" db="EMBL/GenBank/DDBJ databases">
        <title>Genome public.</title>
        <authorList>
            <person name="Liu C."/>
            <person name="Sun Q."/>
        </authorList>
    </citation>
    <scope>NUCLEOTIDE SEQUENCE [LARGE SCALE GENOMIC DNA]</scope>
    <source>
        <strain evidence="7 8">NSJ-7</strain>
    </source>
</reference>
<feature type="transmembrane region" description="Helical" evidence="5">
    <location>
        <begin position="174"/>
        <end position="194"/>
    </location>
</feature>
<comment type="subcellular location">
    <subcellularLocation>
        <location evidence="1">Membrane</location>
        <topology evidence="1">Multi-pass membrane protein</topology>
    </subcellularLocation>
</comment>
<dbReference type="Proteomes" id="UP000635828">
    <property type="component" value="Unassembled WGS sequence"/>
</dbReference>
<keyword evidence="8" id="KW-1185">Reference proteome</keyword>
<evidence type="ECO:0000256" key="2">
    <source>
        <dbReference type="ARBA" id="ARBA00022692"/>
    </source>
</evidence>
<feature type="transmembrane region" description="Helical" evidence="5">
    <location>
        <begin position="126"/>
        <end position="145"/>
    </location>
</feature>
<keyword evidence="7" id="KW-0436">Ligase</keyword>
<dbReference type="InterPro" id="IPR007016">
    <property type="entry name" value="O-antigen_ligase-rel_domated"/>
</dbReference>
<gene>
    <name evidence="7" type="ORF">H8S22_02205</name>
</gene>
<feature type="transmembrane region" description="Helical" evidence="5">
    <location>
        <begin position="98"/>
        <end position="114"/>
    </location>
</feature>
<feature type="transmembrane region" description="Helical" evidence="5">
    <location>
        <begin position="352"/>
        <end position="373"/>
    </location>
</feature>
<accession>A0ABR7FMN8</accession>